<dbReference type="EMBL" id="BSFQ01000031">
    <property type="protein sequence ID" value="GLL14328.1"/>
    <property type="molecule type" value="Genomic_DNA"/>
</dbReference>
<gene>
    <name evidence="2" type="ORF">GCM10017577_54750</name>
</gene>
<keyword evidence="1" id="KW-0812">Transmembrane</keyword>
<proteinExistence type="predicted"/>
<dbReference type="Proteomes" id="UP001143463">
    <property type="component" value="Unassembled WGS sequence"/>
</dbReference>
<evidence type="ECO:0000313" key="2">
    <source>
        <dbReference type="EMBL" id="GLL14328.1"/>
    </source>
</evidence>
<sequence>MTDVHPEGLAVAHTRVRARPRLGAPLWLWAIISAVCSLVAVAAFVQWDPLGGAGTVADTDTSAASGLTAGGATLLPLERASGPGGDLSGFAGDTVTAEGVPVQSAPAAAGFWLGTAADERVWVQVLTQPGEAPFVAAGGDRVSFTGVMAAHTDAFAAQVLPGDAAASALLSRQRAHVEVARSDLEIVRS</sequence>
<evidence type="ECO:0000313" key="3">
    <source>
        <dbReference type="Proteomes" id="UP001143463"/>
    </source>
</evidence>
<keyword evidence="1" id="KW-1133">Transmembrane helix</keyword>
<evidence type="ECO:0000256" key="1">
    <source>
        <dbReference type="SAM" id="Phobius"/>
    </source>
</evidence>
<reference evidence="2" key="1">
    <citation type="journal article" date="2014" name="Int. J. Syst. Evol. Microbiol.">
        <title>Complete genome sequence of Corynebacterium casei LMG S-19264T (=DSM 44701T), isolated from a smear-ripened cheese.</title>
        <authorList>
            <consortium name="US DOE Joint Genome Institute (JGI-PGF)"/>
            <person name="Walter F."/>
            <person name="Albersmeier A."/>
            <person name="Kalinowski J."/>
            <person name="Ruckert C."/>
        </authorList>
    </citation>
    <scope>NUCLEOTIDE SEQUENCE</scope>
    <source>
        <strain evidence="2">VKM Ac-1069</strain>
    </source>
</reference>
<organism evidence="2 3">
    <name type="scientific">Pseudonocardia halophobica</name>
    <dbReference type="NCBI Taxonomy" id="29401"/>
    <lineage>
        <taxon>Bacteria</taxon>
        <taxon>Bacillati</taxon>
        <taxon>Actinomycetota</taxon>
        <taxon>Actinomycetes</taxon>
        <taxon>Pseudonocardiales</taxon>
        <taxon>Pseudonocardiaceae</taxon>
        <taxon>Pseudonocardia</taxon>
    </lineage>
</organism>
<feature type="transmembrane region" description="Helical" evidence="1">
    <location>
        <begin position="26"/>
        <end position="45"/>
    </location>
</feature>
<keyword evidence="3" id="KW-1185">Reference proteome</keyword>
<dbReference type="AlphaFoldDB" id="A0A9W6L753"/>
<accession>A0A9W6L753</accession>
<name>A0A9W6L753_9PSEU</name>
<protein>
    <submittedName>
        <fullName evidence="2">Uncharacterized protein</fullName>
    </submittedName>
</protein>
<keyword evidence="1" id="KW-0472">Membrane</keyword>
<dbReference type="RefSeq" id="WP_037046766.1">
    <property type="nucleotide sequence ID" value="NZ_BAAAUZ010000007.1"/>
</dbReference>
<comment type="caution">
    <text evidence="2">The sequence shown here is derived from an EMBL/GenBank/DDBJ whole genome shotgun (WGS) entry which is preliminary data.</text>
</comment>
<reference evidence="2" key="2">
    <citation type="submission" date="2023-01" db="EMBL/GenBank/DDBJ databases">
        <authorList>
            <person name="Sun Q."/>
            <person name="Evtushenko L."/>
        </authorList>
    </citation>
    <scope>NUCLEOTIDE SEQUENCE</scope>
    <source>
        <strain evidence="2">VKM Ac-1069</strain>
    </source>
</reference>